<dbReference type="UniPathway" id="UPA00261">
    <property type="reaction ID" value="UER00373"/>
</dbReference>
<evidence type="ECO:0000256" key="7">
    <source>
        <dbReference type="ARBA" id="ARBA00023062"/>
    </source>
</evidence>
<comment type="caution">
    <text evidence="12">The sequence shown here is derived from an EMBL/GenBank/DDBJ whole genome shotgun (WGS) entry which is preliminary data.</text>
</comment>
<dbReference type="InterPro" id="IPR002872">
    <property type="entry name" value="Proline_DH_dom"/>
</dbReference>
<dbReference type="AlphaFoldDB" id="A0A229NWU2"/>
<dbReference type="SUPFAM" id="SSF51730">
    <property type="entry name" value="FAD-linked oxidoreductase"/>
    <property type="match status" value="1"/>
</dbReference>
<protein>
    <recommendedName>
        <fullName evidence="2">proline dehydrogenase</fullName>
        <ecNumber evidence="2">1.5.5.2</ecNumber>
    </recommendedName>
</protein>
<feature type="binding site" evidence="9">
    <location>
        <position position="290"/>
    </location>
    <ligand>
        <name>substrate</name>
    </ligand>
</feature>
<dbReference type="InterPro" id="IPR008219">
    <property type="entry name" value="PRODH_bac_arc"/>
</dbReference>
<gene>
    <name evidence="12" type="ORF">CGZ75_15355</name>
</gene>
<dbReference type="Proteomes" id="UP000215145">
    <property type="component" value="Unassembled WGS sequence"/>
</dbReference>
<keyword evidence="3" id="KW-0285">Flavoprotein</keyword>
<accession>A0A229NWU2</accession>
<feature type="binding site" evidence="10">
    <location>
        <begin position="227"/>
        <end position="228"/>
    </location>
    <ligand>
        <name>FAD</name>
        <dbReference type="ChEBI" id="CHEBI:57692"/>
    </ligand>
</feature>
<dbReference type="Pfam" id="PF01619">
    <property type="entry name" value="Pro_dh"/>
    <property type="match status" value="1"/>
</dbReference>
<dbReference type="OrthoDB" id="9773461at2"/>
<evidence type="ECO:0000259" key="11">
    <source>
        <dbReference type="Pfam" id="PF01619"/>
    </source>
</evidence>
<dbReference type="PANTHER" id="PTHR13914">
    <property type="entry name" value="PROLINE OXIDASE"/>
    <property type="match status" value="1"/>
</dbReference>
<dbReference type="GO" id="GO:0010133">
    <property type="term" value="P:L-proline catabolic process to L-glutamate"/>
    <property type="evidence" value="ECO:0007669"/>
    <property type="project" value="UniProtKB-UniPathway"/>
</dbReference>
<feature type="binding site" evidence="10">
    <location>
        <position position="164"/>
    </location>
    <ligand>
        <name>FAD</name>
        <dbReference type="ChEBI" id="CHEBI:57692"/>
    </ligand>
</feature>
<name>A0A229NWU2_9BACL</name>
<dbReference type="InterPro" id="IPR015659">
    <property type="entry name" value="Proline_oxidase"/>
</dbReference>
<evidence type="ECO:0000313" key="13">
    <source>
        <dbReference type="Proteomes" id="UP000215145"/>
    </source>
</evidence>
<evidence type="ECO:0000256" key="9">
    <source>
        <dbReference type="PIRSR" id="PIRSR000196-1"/>
    </source>
</evidence>
<proteinExistence type="predicted"/>
<dbReference type="RefSeq" id="WP_089525152.1">
    <property type="nucleotide sequence ID" value="NZ_NMUQ01000002.1"/>
</dbReference>
<dbReference type="GO" id="GO:0000166">
    <property type="term" value="F:nucleotide binding"/>
    <property type="evidence" value="ECO:0007669"/>
    <property type="project" value="UniProtKB-KW"/>
</dbReference>
<feature type="domain" description="Proline dehydrogenase" evidence="11">
    <location>
        <begin position="46"/>
        <end position="298"/>
    </location>
</feature>
<dbReference type="InterPro" id="IPR029041">
    <property type="entry name" value="FAD-linked_oxidoreductase-like"/>
</dbReference>
<evidence type="ECO:0000256" key="4">
    <source>
        <dbReference type="ARBA" id="ARBA00022741"/>
    </source>
</evidence>
<comment type="pathway">
    <text evidence="1">Amino-acid degradation; L-proline degradation into L-glutamate; L-glutamate from L-proline: step 1/2.</text>
</comment>
<comment type="catalytic activity">
    <reaction evidence="8">
        <text>L-proline + a quinone = (S)-1-pyrroline-5-carboxylate + a quinol + H(+)</text>
        <dbReference type="Rhea" id="RHEA:23784"/>
        <dbReference type="ChEBI" id="CHEBI:15378"/>
        <dbReference type="ChEBI" id="CHEBI:17388"/>
        <dbReference type="ChEBI" id="CHEBI:24646"/>
        <dbReference type="ChEBI" id="CHEBI:60039"/>
        <dbReference type="ChEBI" id="CHEBI:132124"/>
        <dbReference type="EC" id="1.5.5.2"/>
    </reaction>
</comment>
<feature type="binding site" evidence="9">
    <location>
        <position position="100"/>
    </location>
    <ligand>
        <name>substrate</name>
    </ligand>
</feature>
<evidence type="ECO:0000256" key="5">
    <source>
        <dbReference type="ARBA" id="ARBA00022827"/>
    </source>
</evidence>
<dbReference type="Gene3D" id="3.20.20.220">
    <property type="match status" value="1"/>
</dbReference>
<sequence>MDIGSELYRKTLLTISGNSLVEKLTLKYGGKLAAKFIASQELQPALDVIRELNRKGIMVTLDHLGEGIKALSEASGYREEYIRLVRGIAAASVNANVSLKPTQMGLALDAKACFTNIRAVVQEAAAANNFVRIDMEDTPFTQATIDMVKQLHREGLTNVGTVIQAYLHRTRADVKDLIASGVNLRLVKGAYKEPAEVAFQKKSEVIDNFKAIIRMHLDQGIYTAIASHDDTIIRWVKEYAAANRISPEKFEFQMLYGLRMNEQAKLAADGYRVRCYVPYGKMWYPYYTRRLAEKPANLMMVLQNMFR</sequence>
<feature type="binding site" evidence="10">
    <location>
        <begin position="188"/>
        <end position="190"/>
    </location>
    <ligand>
        <name>FAD</name>
        <dbReference type="ChEBI" id="CHEBI:57692"/>
    </ligand>
</feature>
<evidence type="ECO:0000256" key="2">
    <source>
        <dbReference type="ARBA" id="ARBA00012695"/>
    </source>
</evidence>
<evidence type="ECO:0000256" key="6">
    <source>
        <dbReference type="ARBA" id="ARBA00023002"/>
    </source>
</evidence>
<feature type="binding site" evidence="9">
    <location>
        <position position="289"/>
    </location>
    <ligand>
        <name>substrate</name>
    </ligand>
</feature>
<keyword evidence="13" id="KW-1185">Reference proteome</keyword>
<feature type="binding site" evidence="10">
    <location>
        <position position="202"/>
    </location>
    <ligand>
        <name>FAD</name>
        <dbReference type="ChEBI" id="CHEBI:57692"/>
    </ligand>
</feature>
<dbReference type="GO" id="GO:0004657">
    <property type="term" value="F:proline dehydrogenase activity"/>
    <property type="evidence" value="ECO:0007669"/>
    <property type="project" value="UniProtKB-EC"/>
</dbReference>
<evidence type="ECO:0000256" key="8">
    <source>
        <dbReference type="ARBA" id="ARBA00048779"/>
    </source>
</evidence>
<dbReference type="PANTHER" id="PTHR13914:SF0">
    <property type="entry name" value="PROLINE DEHYDROGENASE 1, MITOCHONDRIAL"/>
    <property type="match status" value="1"/>
</dbReference>
<comment type="cofactor">
    <cofactor evidence="10">
        <name>FAD</name>
        <dbReference type="ChEBI" id="CHEBI:57692"/>
    </cofactor>
    <text evidence="10">Binds 1 FAD per subunit.</text>
</comment>
<evidence type="ECO:0000256" key="10">
    <source>
        <dbReference type="PIRSR" id="PIRSR000196-2"/>
    </source>
</evidence>
<reference evidence="12 13" key="1">
    <citation type="submission" date="2017-07" db="EMBL/GenBank/DDBJ databases">
        <title>Paenibacillus herberti R33 genome sequencing and assembly.</title>
        <authorList>
            <person name="Su W."/>
        </authorList>
    </citation>
    <scope>NUCLEOTIDE SEQUENCE [LARGE SCALE GENOMIC DNA]</scope>
    <source>
        <strain evidence="12 13">R33</strain>
    </source>
</reference>
<keyword evidence="7" id="KW-0642">Proline metabolism</keyword>
<evidence type="ECO:0000256" key="3">
    <source>
        <dbReference type="ARBA" id="ARBA00022630"/>
    </source>
</evidence>
<evidence type="ECO:0000256" key="1">
    <source>
        <dbReference type="ARBA" id="ARBA00004739"/>
    </source>
</evidence>
<keyword evidence="6" id="KW-0560">Oxidoreductase</keyword>
<keyword evidence="4 10" id="KW-0547">Nucleotide-binding</keyword>
<dbReference type="EMBL" id="NMUQ01000002">
    <property type="protein sequence ID" value="OXM14328.1"/>
    <property type="molecule type" value="Genomic_DNA"/>
</dbReference>
<feature type="binding site" evidence="10">
    <location>
        <position position="135"/>
    </location>
    <ligand>
        <name>FAD</name>
        <dbReference type="ChEBI" id="CHEBI:57692"/>
    </ligand>
</feature>
<evidence type="ECO:0000313" key="12">
    <source>
        <dbReference type="EMBL" id="OXM14328.1"/>
    </source>
</evidence>
<organism evidence="12 13">
    <name type="scientific">Paenibacillus herberti</name>
    <dbReference type="NCBI Taxonomy" id="1619309"/>
    <lineage>
        <taxon>Bacteria</taxon>
        <taxon>Bacillati</taxon>
        <taxon>Bacillota</taxon>
        <taxon>Bacilli</taxon>
        <taxon>Bacillales</taxon>
        <taxon>Paenibacillaceae</taxon>
        <taxon>Paenibacillus</taxon>
    </lineage>
</organism>
<dbReference type="EC" id="1.5.5.2" evidence="2"/>
<dbReference type="PIRSF" id="PIRSF000196">
    <property type="entry name" value="Pro_dehydrog"/>
    <property type="match status" value="1"/>
</dbReference>
<keyword evidence="5 10" id="KW-0274">FAD</keyword>